<dbReference type="SMART" id="SM00304">
    <property type="entry name" value="HAMP"/>
    <property type="match status" value="1"/>
</dbReference>
<dbReference type="EMBL" id="NMRN01000019">
    <property type="protein sequence ID" value="PAS93303.1"/>
    <property type="molecule type" value="Genomic_DNA"/>
</dbReference>
<evidence type="ECO:0000256" key="1">
    <source>
        <dbReference type="ARBA" id="ARBA00000085"/>
    </source>
</evidence>
<dbReference type="SUPFAM" id="SSF158472">
    <property type="entry name" value="HAMP domain-like"/>
    <property type="match status" value="1"/>
</dbReference>
<feature type="transmembrane region" description="Helical" evidence="11">
    <location>
        <begin position="12"/>
        <end position="34"/>
    </location>
</feature>
<dbReference type="Pfam" id="PF02518">
    <property type="entry name" value="HATPase_c"/>
    <property type="match status" value="1"/>
</dbReference>
<dbReference type="PROSITE" id="PS50885">
    <property type="entry name" value="HAMP"/>
    <property type="match status" value="1"/>
</dbReference>
<dbReference type="Pfam" id="PF00512">
    <property type="entry name" value="HisKA"/>
    <property type="match status" value="1"/>
</dbReference>
<evidence type="ECO:0000256" key="9">
    <source>
        <dbReference type="ARBA" id="ARBA00023012"/>
    </source>
</evidence>
<keyword evidence="17" id="KW-1185">Reference proteome</keyword>
<dbReference type="FunFam" id="3.30.565.10:FF:000006">
    <property type="entry name" value="Sensor histidine kinase WalK"/>
    <property type="match status" value="1"/>
</dbReference>
<dbReference type="SUPFAM" id="SSF55874">
    <property type="entry name" value="ATPase domain of HSP90 chaperone/DNA topoisomerase II/histidine kinase"/>
    <property type="match status" value="1"/>
</dbReference>
<evidence type="ECO:0000259" key="12">
    <source>
        <dbReference type="PROSITE" id="PS50109"/>
    </source>
</evidence>
<dbReference type="Gene3D" id="6.10.340.10">
    <property type="match status" value="1"/>
</dbReference>
<feature type="domain" description="Histidine kinase" evidence="12">
    <location>
        <begin position="170"/>
        <end position="385"/>
    </location>
</feature>
<keyword evidence="7 15" id="KW-0418">Kinase</keyword>
<evidence type="ECO:0000313" key="17">
    <source>
        <dbReference type="Proteomes" id="UP000623509"/>
    </source>
</evidence>
<dbReference type="Pfam" id="PF00672">
    <property type="entry name" value="HAMP"/>
    <property type="match status" value="1"/>
</dbReference>
<dbReference type="InterPro" id="IPR005467">
    <property type="entry name" value="His_kinase_dom"/>
</dbReference>
<keyword evidence="6 11" id="KW-0812">Transmembrane</keyword>
<name>A0A272ET68_9RHOO</name>
<comment type="caution">
    <text evidence="15">The sequence shown here is derived from an EMBL/GenBank/DDBJ whole genome shotgun (WGS) entry which is preliminary data.</text>
</comment>
<evidence type="ECO:0000256" key="6">
    <source>
        <dbReference type="ARBA" id="ARBA00022692"/>
    </source>
</evidence>
<comment type="subcellular location">
    <subcellularLocation>
        <location evidence="2">Cell inner membrane</location>
        <topology evidence="2">Multi-pass membrane protein</topology>
    </subcellularLocation>
</comment>
<dbReference type="InterPro" id="IPR036890">
    <property type="entry name" value="HATPase_C_sf"/>
</dbReference>
<evidence type="ECO:0000256" key="10">
    <source>
        <dbReference type="ARBA" id="ARBA00023136"/>
    </source>
</evidence>
<evidence type="ECO:0000313" key="14">
    <source>
        <dbReference type="EMBL" id="KAF7599312.1"/>
    </source>
</evidence>
<dbReference type="Gene3D" id="3.30.565.10">
    <property type="entry name" value="Histidine kinase-like ATPase, C-terminal domain"/>
    <property type="match status" value="1"/>
</dbReference>
<evidence type="ECO:0000256" key="3">
    <source>
        <dbReference type="ARBA" id="ARBA00012438"/>
    </source>
</evidence>
<reference evidence="15 16" key="2">
    <citation type="submission" date="2017-07" db="EMBL/GenBank/DDBJ databases">
        <title>Candidatus Dactylopiibacterium carminicum, a nitrogen-fixing symbiont of the cochineal insect Dactylopius coccus and Dactylopius opuntiae (Hemiptera: Coccoidea: Dactylopiidae).</title>
        <authorList>
            <person name="Vera A."/>
        </authorList>
    </citation>
    <scope>NUCLEOTIDE SEQUENCE [LARGE SCALE GENOMIC DNA]</scope>
    <source>
        <strain evidence="15 16">NFDCM</strain>
    </source>
</reference>
<keyword evidence="5" id="KW-0808">Transferase</keyword>
<dbReference type="RefSeq" id="WP_095524468.1">
    <property type="nucleotide sequence ID" value="NZ_MDUX01000023.1"/>
</dbReference>
<keyword evidence="9" id="KW-0902">Two-component regulatory system</keyword>
<dbReference type="CDD" id="cd06225">
    <property type="entry name" value="HAMP"/>
    <property type="match status" value="1"/>
</dbReference>
<evidence type="ECO:0000256" key="2">
    <source>
        <dbReference type="ARBA" id="ARBA00004429"/>
    </source>
</evidence>
<comment type="catalytic activity">
    <reaction evidence="1">
        <text>ATP + protein L-histidine = ADP + protein N-phospho-L-histidine.</text>
        <dbReference type="EC" id="2.7.13.3"/>
    </reaction>
</comment>
<keyword evidence="10 11" id="KW-0472">Membrane</keyword>
<dbReference type="OrthoDB" id="9804645at2"/>
<dbReference type="InterPro" id="IPR004358">
    <property type="entry name" value="Sig_transdc_His_kin-like_C"/>
</dbReference>
<dbReference type="SMART" id="SM00388">
    <property type="entry name" value="HisKA"/>
    <property type="match status" value="1"/>
</dbReference>
<dbReference type="PROSITE" id="PS50109">
    <property type="entry name" value="HIS_KIN"/>
    <property type="match status" value="1"/>
</dbReference>
<keyword evidence="4" id="KW-0597">Phosphoprotein</keyword>
<dbReference type="GO" id="GO:0000155">
    <property type="term" value="F:phosphorelay sensor kinase activity"/>
    <property type="evidence" value="ECO:0007669"/>
    <property type="project" value="InterPro"/>
</dbReference>
<evidence type="ECO:0000256" key="5">
    <source>
        <dbReference type="ARBA" id="ARBA00022679"/>
    </source>
</evidence>
<dbReference type="GO" id="GO:0005886">
    <property type="term" value="C:plasma membrane"/>
    <property type="evidence" value="ECO:0007669"/>
    <property type="project" value="UniProtKB-SubCell"/>
</dbReference>
<accession>A0A272ET68</accession>
<dbReference type="CDD" id="cd00075">
    <property type="entry name" value="HATPase"/>
    <property type="match status" value="1"/>
</dbReference>
<dbReference type="InterPro" id="IPR003594">
    <property type="entry name" value="HATPase_dom"/>
</dbReference>
<dbReference type="CDD" id="cd00082">
    <property type="entry name" value="HisKA"/>
    <property type="match status" value="1"/>
</dbReference>
<keyword evidence="8 11" id="KW-1133">Transmembrane helix</keyword>
<dbReference type="InterPro" id="IPR036097">
    <property type="entry name" value="HisK_dim/P_sf"/>
</dbReference>
<evidence type="ECO:0000256" key="11">
    <source>
        <dbReference type="SAM" id="Phobius"/>
    </source>
</evidence>
<dbReference type="EMBL" id="MDUX01000023">
    <property type="protein sequence ID" value="KAF7599312.1"/>
    <property type="molecule type" value="Genomic_DNA"/>
</dbReference>
<dbReference type="EC" id="2.7.13.3" evidence="3"/>
<dbReference type="PANTHER" id="PTHR45436">
    <property type="entry name" value="SENSOR HISTIDINE KINASE YKOH"/>
    <property type="match status" value="1"/>
</dbReference>
<dbReference type="InterPro" id="IPR003660">
    <property type="entry name" value="HAMP_dom"/>
</dbReference>
<dbReference type="Proteomes" id="UP000216107">
    <property type="component" value="Unassembled WGS sequence"/>
</dbReference>
<evidence type="ECO:0000256" key="8">
    <source>
        <dbReference type="ARBA" id="ARBA00022989"/>
    </source>
</evidence>
<evidence type="ECO:0000259" key="13">
    <source>
        <dbReference type="PROSITE" id="PS50885"/>
    </source>
</evidence>
<evidence type="ECO:0000256" key="7">
    <source>
        <dbReference type="ARBA" id="ARBA00022777"/>
    </source>
</evidence>
<evidence type="ECO:0000313" key="16">
    <source>
        <dbReference type="Proteomes" id="UP000216107"/>
    </source>
</evidence>
<feature type="domain" description="HAMP" evidence="13">
    <location>
        <begin position="109"/>
        <end position="162"/>
    </location>
</feature>
<organism evidence="15 16">
    <name type="scientific">Candidatus Dactylopiibacterium carminicum</name>
    <dbReference type="NCBI Taxonomy" id="857335"/>
    <lineage>
        <taxon>Bacteria</taxon>
        <taxon>Pseudomonadati</taxon>
        <taxon>Pseudomonadota</taxon>
        <taxon>Betaproteobacteria</taxon>
        <taxon>Rhodocyclales</taxon>
        <taxon>Rhodocyclaceae</taxon>
        <taxon>Candidatus Dactylopiibacterium</taxon>
    </lineage>
</organism>
<dbReference type="PRINTS" id="PR00344">
    <property type="entry name" value="BCTRLSENSOR"/>
</dbReference>
<dbReference type="SMART" id="SM00387">
    <property type="entry name" value="HATPase_c"/>
    <property type="match status" value="1"/>
</dbReference>
<evidence type="ECO:0000256" key="4">
    <source>
        <dbReference type="ARBA" id="ARBA00022553"/>
    </source>
</evidence>
<protein>
    <recommendedName>
        <fullName evidence="3">histidine kinase</fullName>
        <ecNumber evidence="3">2.7.13.3</ecNumber>
    </recommendedName>
</protein>
<proteinExistence type="predicted"/>
<dbReference type="InterPro" id="IPR003661">
    <property type="entry name" value="HisK_dim/P_dom"/>
</dbReference>
<dbReference type="PANTHER" id="PTHR45436:SF5">
    <property type="entry name" value="SENSOR HISTIDINE KINASE TRCS"/>
    <property type="match status" value="1"/>
</dbReference>
<evidence type="ECO:0000313" key="15">
    <source>
        <dbReference type="EMBL" id="PAS93303.1"/>
    </source>
</evidence>
<sequence length="387" mass="42304">MARRLDRIWVRFGLGIACTVLVTVAVLGGTIFTYGHLQFARFYKALPAEARGELEILRAQGQVWTPRIAAIYTQYRPEDTPWDVDALTILVGLLACLPVGLISGFWISRMVTRPISAIAGTAGRVALGDFTARAQVPRSSGELTELAQDFNKMVQALESLERERKSTLAALSHELRTPLAVQQARLHALCDGVIVADETEFRRLLDQSQHLSRLVNDLHMLSVADAGRLSLQRVPLNLAALAQDCLHDHASRLAEQGMHAELVTQGTVPHILADADRMRQVLNNLVENAIRYAHDGGWLQITLAATQEEVRLTVSDAGKHAAARVDERIFERFARLEGSRNRATGGSGLGLSIVQTLVELHGGKVGVAPSIRGGTCFTVCLPLIPRD</sequence>
<dbReference type="Gene3D" id="1.10.287.130">
    <property type="match status" value="1"/>
</dbReference>
<dbReference type="Proteomes" id="UP000623509">
    <property type="component" value="Unassembled WGS sequence"/>
</dbReference>
<dbReference type="SUPFAM" id="SSF47384">
    <property type="entry name" value="Homodimeric domain of signal transducing histidine kinase"/>
    <property type="match status" value="1"/>
</dbReference>
<reference evidence="14 17" key="1">
    <citation type="submission" date="2016-08" db="EMBL/GenBank/DDBJ databases">
        <title>Candidatus Dactylopiibacterium carminicum genome sequence.</title>
        <authorList>
            <person name="Ramirez-Puebla S.T."/>
            <person name="Ormeno-Orrillo E."/>
            <person name="Vera-Ponce De Leon A."/>
            <person name="Luis L."/>
            <person name="Sanchez-Flores A."/>
            <person name="Monica R."/>
            <person name="Martinez-Romero E."/>
        </authorList>
    </citation>
    <scope>NUCLEOTIDE SEQUENCE [LARGE SCALE GENOMIC DNA]</scope>
    <source>
        <strain evidence="14">END1</strain>
    </source>
</reference>
<dbReference type="InterPro" id="IPR050428">
    <property type="entry name" value="TCS_sensor_his_kinase"/>
</dbReference>
<feature type="transmembrane region" description="Helical" evidence="11">
    <location>
        <begin position="86"/>
        <end position="107"/>
    </location>
</feature>
<dbReference type="AlphaFoldDB" id="A0A272ET68"/>
<gene>
    <name evidence="14" type="ORF">BGI27_08530</name>
    <name evidence="15" type="ORF">CGU29_08180</name>
</gene>